<organism evidence="2 3">
    <name type="scientific">Sphingomonas desiccabilis</name>
    <dbReference type="NCBI Taxonomy" id="429134"/>
    <lineage>
        <taxon>Bacteria</taxon>
        <taxon>Pseudomonadati</taxon>
        <taxon>Pseudomonadota</taxon>
        <taxon>Alphaproteobacteria</taxon>
        <taxon>Sphingomonadales</taxon>
        <taxon>Sphingomonadaceae</taxon>
        <taxon>Sphingomonas</taxon>
    </lineage>
</organism>
<sequence length="679" mass="72222">MKPTRKEKCGRHDASSHAFVMAGGKTPMLATILHVLAAGQAAAAPAPATNLQQLFDRANESAANGKCEDAVRDYASIEARPQGRKNALLTGAIDVRKGACLISLGRVEEGEAALRRGLPVLTAQGVEFTKDVRDGQMALGGVLMRRFDYAGAATAYREALQRSQGADRIKPLMQLGQTLSFDGDGAAVRYAAEARSIVFADPTMSKDSKAAVQTIYGRTLLNQGQLKEAYAELKEGLKNQGGLTNRVDISDIVTRSDLAIAAMLNGDKEGARRYLAYTGAGRMRDTPFSRAASMQPPLCGGATGLKPEDFAIVEFSLGEDGAISGVLPIYTTGGRNVAIAFAQAVSEWSWKPEDAKAVPPLFRFATRVELRCTRVGERPDLTAPLAEQFHAWLAGAGKREPAWSGMPDAAAIALIRPAVEQARASGDRLALIQALAALGDNRAAADKERTDALDEAMRSAAAAQAPVAASTYLTVKRTYADRDWGKRDRTGLRTLLSVPAVASDPLSAATLRLLVAVPGYRQSRPADAMALLESVTEASSLPAQHPLKVNALLQQATILADKGDLVAARARFDRTGLDEGQCALIGLKPAMRRSGVSSSDYPMEAQRMGFEGWGMTEFDIAADGRTIAPRVIAAYPPFVFNEAAAGVFRGARYESSYRPSGGLACTAEQASITFQLSGF</sequence>
<dbReference type="Proteomes" id="UP000292347">
    <property type="component" value="Unassembled WGS sequence"/>
</dbReference>
<dbReference type="InterPro" id="IPR037682">
    <property type="entry name" value="TonB_C"/>
</dbReference>
<dbReference type="SUPFAM" id="SSF48452">
    <property type="entry name" value="TPR-like"/>
    <property type="match status" value="1"/>
</dbReference>
<dbReference type="SUPFAM" id="SSF74653">
    <property type="entry name" value="TolA/TonB C-terminal domain"/>
    <property type="match status" value="1"/>
</dbReference>
<accession>A0A4V1QPT1</accession>
<dbReference type="PROSITE" id="PS52015">
    <property type="entry name" value="TONB_CTD"/>
    <property type="match status" value="1"/>
</dbReference>
<dbReference type="Pfam" id="PF03544">
    <property type="entry name" value="TonB_C"/>
    <property type="match status" value="1"/>
</dbReference>
<name>A0A4V1QPT1_9SPHN</name>
<comment type="caution">
    <text evidence="2">The sequence shown here is derived from an EMBL/GenBank/DDBJ whole genome shotgun (WGS) entry which is preliminary data.</text>
</comment>
<dbReference type="Gene3D" id="3.30.2420.10">
    <property type="entry name" value="TonB"/>
    <property type="match status" value="1"/>
</dbReference>
<feature type="domain" description="TonB C-terminal" evidence="1">
    <location>
        <begin position="586"/>
        <end position="679"/>
    </location>
</feature>
<evidence type="ECO:0000313" key="2">
    <source>
        <dbReference type="EMBL" id="RXZ34877.1"/>
    </source>
</evidence>
<dbReference type="EMBL" id="SDPT01000001">
    <property type="protein sequence ID" value="RXZ34877.1"/>
    <property type="molecule type" value="Genomic_DNA"/>
</dbReference>
<dbReference type="GO" id="GO:0055085">
    <property type="term" value="P:transmembrane transport"/>
    <property type="evidence" value="ECO:0007669"/>
    <property type="project" value="InterPro"/>
</dbReference>
<proteinExistence type="predicted"/>
<evidence type="ECO:0000259" key="1">
    <source>
        <dbReference type="PROSITE" id="PS52015"/>
    </source>
</evidence>
<evidence type="ECO:0000313" key="3">
    <source>
        <dbReference type="Proteomes" id="UP000292347"/>
    </source>
</evidence>
<gene>
    <name evidence="2" type="ORF">EO081_04265</name>
</gene>
<dbReference type="AlphaFoldDB" id="A0A4V1QPT1"/>
<dbReference type="InterPro" id="IPR011990">
    <property type="entry name" value="TPR-like_helical_dom_sf"/>
</dbReference>
<keyword evidence="3" id="KW-1185">Reference proteome</keyword>
<dbReference type="Gene3D" id="1.25.40.10">
    <property type="entry name" value="Tetratricopeptide repeat domain"/>
    <property type="match status" value="1"/>
</dbReference>
<reference evidence="2 3" key="1">
    <citation type="submission" date="2019-01" db="EMBL/GenBank/DDBJ databases">
        <title>Sphingomonas mucosissima sp. nov. and Sphingomonas desiccabilis sp. nov., from biological soil crusts in the Colorado Plateau, USA.</title>
        <authorList>
            <person name="Zhu D."/>
        </authorList>
    </citation>
    <scope>NUCLEOTIDE SEQUENCE [LARGE SCALE GENOMIC DNA]</scope>
    <source>
        <strain evidence="2 3">CP1D</strain>
    </source>
</reference>
<dbReference type="OrthoDB" id="7490440at2"/>
<protein>
    <recommendedName>
        <fullName evidence="1">TonB C-terminal domain-containing protein</fullName>
    </recommendedName>
</protein>